<accession>A0A1F7H066</accession>
<dbReference type="HAMAP" id="MF_00185">
    <property type="entry name" value="IPP_trans"/>
    <property type="match status" value="1"/>
</dbReference>
<evidence type="ECO:0000256" key="9">
    <source>
        <dbReference type="ARBA" id="ARBA00049563"/>
    </source>
</evidence>
<dbReference type="EMBL" id="MFZO01000031">
    <property type="protein sequence ID" value="OGK24679.1"/>
    <property type="molecule type" value="Genomic_DNA"/>
</dbReference>
<gene>
    <name evidence="10" type="primary">miaA</name>
    <name evidence="11" type="ORF">A3C25_01745</name>
</gene>
<comment type="catalytic activity">
    <reaction evidence="9 10">
        <text>adenosine(37) in tRNA + dimethylallyl diphosphate = N(6)-dimethylallyladenosine(37) in tRNA + diphosphate</text>
        <dbReference type="Rhea" id="RHEA:26482"/>
        <dbReference type="Rhea" id="RHEA-COMP:10162"/>
        <dbReference type="Rhea" id="RHEA-COMP:10375"/>
        <dbReference type="ChEBI" id="CHEBI:33019"/>
        <dbReference type="ChEBI" id="CHEBI:57623"/>
        <dbReference type="ChEBI" id="CHEBI:74411"/>
        <dbReference type="ChEBI" id="CHEBI:74415"/>
        <dbReference type="EC" id="2.5.1.75"/>
    </reaction>
</comment>
<feature type="region of interest" description="Interaction with substrate tRNA" evidence="10">
    <location>
        <begin position="201"/>
        <end position="205"/>
    </location>
</feature>
<keyword evidence="7 10" id="KW-0067">ATP-binding</keyword>
<dbReference type="InterPro" id="IPR027417">
    <property type="entry name" value="P-loop_NTPase"/>
</dbReference>
<comment type="function">
    <text evidence="2 10">Catalyzes the transfer of a dimethylallyl group onto the adenine at position 37 in tRNAs that read codons beginning with uridine, leading to the formation of N6-(dimethylallyl)adenosine (i(6)A).</text>
</comment>
<dbReference type="SUPFAM" id="SSF52540">
    <property type="entry name" value="P-loop containing nucleoside triphosphate hydrolases"/>
    <property type="match status" value="1"/>
</dbReference>
<keyword evidence="5 10" id="KW-0819">tRNA processing</keyword>
<evidence type="ECO:0000313" key="11">
    <source>
        <dbReference type="EMBL" id="OGK24679.1"/>
    </source>
</evidence>
<comment type="subunit">
    <text evidence="10">Monomer.</text>
</comment>
<sequence length="355" mass="41830">MNKLIVITGQTATGKTKLALDYAQKYNGELINCDSRQIYRYLDIITGKDITTNKYYVVNKNKNSSIGYYLLSDRTSSVEERRDLPAGRQETAGVKKSLAKKIWLYDIINPDQYFSSFDYQRCALFIIKKLLEEDKTPIIVGGTYLYLKHLLYGFDTENIPPNWNLRKILSKKSVKELQKILKEQDAQSFNRLNNSEKNNPQRLIRKIEIVMYYDRHPELVSGSDLSFLRKQESRFRNKFGMTYFLNKKLHIKNLKIEFIALKFKNKDSLRKTIEKRVEERLKLGAIEEIKNILKMGYTENDPGLKTIGYKQLISHLRGELSRDEAISQWISKEIQYAKRQYAFMKRDKNISWRDV</sequence>
<keyword evidence="6 10" id="KW-0547">Nucleotide-binding</keyword>
<evidence type="ECO:0000256" key="4">
    <source>
        <dbReference type="ARBA" id="ARBA00022679"/>
    </source>
</evidence>
<dbReference type="PANTHER" id="PTHR11088:SF60">
    <property type="entry name" value="TRNA DIMETHYLALLYLTRANSFERASE"/>
    <property type="match status" value="1"/>
</dbReference>
<dbReference type="EC" id="2.5.1.75" evidence="10"/>
<comment type="caution">
    <text evidence="11">The sequence shown here is derived from an EMBL/GenBank/DDBJ whole genome shotgun (WGS) entry which is preliminary data.</text>
</comment>
<protein>
    <recommendedName>
        <fullName evidence="10">tRNA dimethylallyltransferase</fullName>
        <ecNumber evidence="10">2.5.1.75</ecNumber>
    </recommendedName>
    <alternativeName>
        <fullName evidence="10">Dimethylallyl diphosphate:tRNA dimethylallyltransferase</fullName>
        <shortName evidence="10">DMAPP:tRNA dimethylallyltransferase</shortName>
        <shortName evidence="10">DMATase</shortName>
    </alternativeName>
    <alternativeName>
        <fullName evidence="10">Isopentenyl-diphosphate:tRNA isopentenyltransferase</fullName>
        <shortName evidence="10">IPP transferase</shortName>
        <shortName evidence="10">IPPT</shortName>
        <shortName evidence="10">IPTase</shortName>
    </alternativeName>
</protein>
<feature type="site" description="Interaction with substrate tRNA" evidence="10">
    <location>
        <position position="166"/>
    </location>
</feature>
<organism evidence="11 12">
    <name type="scientific">Candidatus Roizmanbacteria bacterium RIFCSPHIGHO2_02_FULL_38_11</name>
    <dbReference type="NCBI Taxonomy" id="1802039"/>
    <lineage>
        <taxon>Bacteria</taxon>
        <taxon>Candidatus Roizmaniibacteriota</taxon>
    </lineage>
</organism>
<keyword evidence="8 10" id="KW-0460">Magnesium</keyword>
<feature type="site" description="Interaction with substrate tRNA" evidence="10">
    <location>
        <position position="143"/>
    </location>
</feature>
<name>A0A1F7H066_9BACT</name>
<dbReference type="InterPro" id="IPR018022">
    <property type="entry name" value="IPT"/>
</dbReference>
<dbReference type="GO" id="GO:0005524">
    <property type="term" value="F:ATP binding"/>
    <property type="evidence" value="ECO:0007669"/>
    <property type="project" value="UniProtKB-UniRule"/>
</dbReference>
<evidence type="ECO:0000313" key="12">
    <source>
        <dbReference type="Proteomes" id="UP000177913"/>
    </source>
</evidence>
<dbReference type="InterPro" id="IPR039657">
    <property type="entry name" value="Dimethylallyltransferase"/>
</dbReference>
<comment type="similarity">
    <text evidence="3 10">Belongs to the IPP transferase family.</text>
</comment>
<dbReference type="Pfam" id="PF01715">
    <property type="entry name" value="IPPT"/>
    <property type="match status" value="1"/>
</dbReference>
<dbReference type="AlphaFoldDB" id="A0A1F7H066"/>
<feature type="binding site" evidence="10">
    <location>
        <begin position="11"/>
        <end position="16"/>
    </location>
    <ligand>
        <name>substrate</name>
    </ligand>
</feature>
<evidence type="ECO:0000256" key="3">
    <source>
        <dbReference type="ARBA" id="ARBA00005842"/>
    </source>
</evidence>
<evidence type="ECO:0000256" key="8">
    <source>
        <dbReference type="ARBA" id="ARBA00022842"/>
    </source>
</evidence>
<evidence type="ECO:0000256" key="1">
    <source>
        <dbReference type="ARBA" id="ARBA00001946"/>
    </source>
</evidence>
<evidence type="ECO:0000256" key="7">
    <source>
        <dbReference type="ARBA" id="ARBA00022840"/>
    </source>
</evidence>
<feature type="region of interest" description="Interaction with substrate tRNA" evidence="10">
    <location>
        <begin position="34"/>
        <end position="37"/>
    </location>
</feature>
<comment type="cofactor">
    <cofactor evidence="1 10">
        <name>Mg(2+)</name>
        <dbReference type="ChEBI" id="CHEBI:18420"/>
    </cofactor>
</comment>
<dbReference type="Proteomes" id="UP000177913">
    <property type="component" value="Unassembled WGS sequence"/>
</dbReference>
<comment type="caution">
    <text evidence="10">Lacks conserved residue(s) required for the propagation of feature annotation.</text>
</comment>
<dbReference type="PANTHER" id="PTHR11088">
    <property type="entry name" value="TRNA DIMETHYLALLYLTRANSFERASE"/>
    <property type="match status" value="1"/>
</dbReference>
<proteinExistence type="inferred from homology"/>
<keyword evidence="4 10" id="KW-0808">Transferase</keyword>
<reference evidence="11 12" key="1">
    <citation type="journal article" date="2016" name="Nat. Commun.">
        <title>Thousands of microbial genomes shed light on interconnected biogeochemical processes in an aquifer system.</title>
        <authorList>
            <person name="Anantharaman K."/>
            <person name="Brown C.T."/>
            <person name="Hug L.A."/>
            <person name="Sharon I."/>
            <person name="Castelle C.J."/>
            <person name="Probst A.J."/>
            <person name="Thomas B.C."/>
            <person name="Singh A."/>
            <person name="Wilkins M.J."/>
            <person name="Karaoz U."/>
            <person name="Brodie E.L."/>
            <person name="Williams K.H."/>
            <person name="Hubbard S.S."/>
            <person name="Banfield J.F."/>
        </authorList>
    </citation>
    <scope>NUCLEOTIDE SEQUENCE [LARGE SCALE GENOMIC DNA]</scope>
</reference>
<evidence type="ECO:0000256" key="10">
    <source>
        <dbReference type="HAMAP-Rule" id="MF_00185"/>
    </source>
</evidence>
<dbReference type="GO" id="GO:0006400">
    <property type="term" value="P:tRNA modification"/>
    <property type="evidence" value="ECO:0007669"/>
    <property type="project" value="TreeGrafter"/>
</dbReference>
<evidence type="ECO:0000256" key="6">
    <source>
        <dbReference type="ARBA" id="ARBA00022741"/>
    </source>
</evidence>
<dbReference type="Gene3D" id="3.40.50.300">
    <property type="entry name" value="P-loop containing nucleotide triphosphate hydrolases"/>
    <property type="match status" value="2"/>
</dbReference>
<evidence type="ECO:0000256" key="5">
    <source>
        <dbReference type="ARBA" id="ARBA00022694"/>
    </source>
</evidence>
<dbReference type="GO" id="GO:0052381">
    <property type="term" value="F:tRNA dimethylallyltransferase activity"/>
    <property type="evidence" value="ECO:0007669"/>
    <property type="project" value="UniProtKB-UniRule"/>
</dbReference>
<feature type="binding site" evidence="10">
    <location>
        <begin position="9"/>
        <end position="16"/>
    </location>
    <ligand>
        <name>ATP</name>
        <dbReference type="ChEBI" id="CHEBI:30616"/>
    </ligand>
</feature>
<evidence type="ECO:0000256" key="2">
    <source>
        <dbReference type="ARBA" id="ARBA00003213"/>
    </source>
</evidence>